<evidence type="ECO:0000313" key="2">
    <source>
        <dbReference type="Proteomes" id="UP000236075"/>
    </source>
</evidence>
<proteinExistence type="predicted"/>
<dbReference type="AlphaFoldDB" id="A0AAX0WKJ4"/>
<protein>
    <submittedName>
        <fullName evidence="1">Uncharacterized protein</fullName>
    </submittedName>
</protein>
<sequence>MKAIRGYDVHGITTDWVAGCYNCFFQSSHFWKTKKACIEDMDRLVSLFPPIMRVWPGDKLQVEDGSICEVINVNKNLAMMDVRRGEGRPVFTIADTHVIRWPWELEQEGGTEQ</sequence>
<gene>
    <name evidence="1" type="ORF">CXT95_08940</name>
</gene>
<organism evidence="1 2">
    <name type="scientific">Akkermansia muciniphila</name>
    <dbReference type="NCBI Taxonomy" id="239935"/>
    <lineage>
        <taxon>Bacteria</taxon>
        <taxon>Pseudomonadati</taxon>
        <taxon>Verrucomicrobiota</taxon>
        <taxon>Verrucomicrobiia</taxon>
        <taxon>Verrucomicrobiales</taxon>
        <taxon>Akkermansiaceae</taxon>
        <taxon>Akkermansia</taxon>
    </lineage>
</organism>
<evidence type="ECO:0000313" key="1">
    <source>
        <dbReference type="EMBL" id="PND02761.1"/>
    </source>
</evidence>
<dbReference type="EMBL" id="PJLB01000008">
    <property type="protein sequence ID" value="PND02761.1"/>
    <property type="molecule type" value="Genomic_DNA"/>
</dbReference>
<reference evidence="1 2" key="1">
    <citation type="journal article" date="2017" name="BMC Genomics">
        <title>Genome sequencing of 39 Akkermansia muciniphila isolates reveals its population structure, genomic and functional diverisity, and global distribution in mammalian gut microbiotas.</title>
        <authorList>
            <person name="Guo X."/>
            <person name="Li S."/>
            <person name="Zhang J."/>
            <person name="Wu F."/>
            <person name="Li X."/>
            <person name="Wu D."/>
            <person name="Zhang M."/>
            <person name="Ou Z."/>
            <person name="Jie Z."/>
            <person name="Yan Q."/>
            <person name="Li P."/>
            <person name="Yi J."/>
            <person name="Peng Y."/>
        </authorList>
    </citation>
    <scope>NUCLEOTIDE SEQUENCE [LARGE SCALE GENOMIC DNA]</scope>
    <source>
        <strain evidence="1 2">GP28</strain>
    </source>
</reference>
<dbReference type="Proteomes" id="UP000236075">
    <property type="component" value="Unassembled WGS sequence"/>
</dbReference>
<comment type="caution">
    <text evidence="1">The sequence shown here is derived from an EMBL/GenBank/DDBJ whole genome shotgun (WGS) entry which is preliminary data.</text>
</comment>
<accession>A0AAX0WKJ4</accession>
<name>A0AAX0WKJ4_9BACT</name>